<dbReference type="EMBL" id="CABM01000043">
    <property type="protein sequence ID" value="CBH97458.1"/>
    <property type="molecule type" value="Genomic_DNA"/>
</dbReference>
<gene>
    <name evidence="1" type="ORF">CARN2_2930</name>
</gene>
<dbReference type="InterPro" id="IPR029058">
    <property type="entry name" value="AB_hydrolase_fold"/>
</dbReference>
<reference evidence="1" key="1">
    <citation type="submission" date="2009-10" db="EMBL/GenBank/DDBJ databases">
        <title>Diversity of trophic interactions inside an arsenic-rich microbial ecosystem.</title>
        <authorList>
            <person name="Bertin P.N."/>
            <person name="Heinrich-Salmeron A."/>
            <person name="Pelletier E."/>
            <person name="Goulhen-Chollet F."/>
            <person name="Arsene-Ploetze F."/>
            <person name="Gallien S."/>
            <person name="Calteau A."/>
            <person name="Vallenet D."/>
            <person name="Casiot C."/>
            <person name="Chane-Woon-Ming B."/>
            <person name="Giloteaux L."/>
            <person name="Barakat M."/>
            <person name="Bonnefoy V."/>
            <person name="Bruneel O."/>
            <person name="Chandler M."/>
            <person name="Cleiss J."/>
            <person name="Duran R."/>
            <person name="Elbaz-Poulichet F."/>
            <person name="Fonknechten N."/>
            <person name="Lauga B."/>
            <person name="Mornico D."/>
            <person name="Ortet P."/>
            <person name="Schaeffer C."/>
            <person name="Siguier P."/>
            <person name="Alexander Thil Smith A."/>
            <person name="Van Dorsselaer A."/>
            <person name="Weissenbach J."/>
            <person name="Medigue C."/>
            <person name="Le Paslier D."/>
        </authorList>
    </citation>
    <scope>NUCLEOTIDE SEQUENCE</scope>
</reference>
<accession>E6PRA3</accession>
<dbReference type="Gene3D" id="3.40.50.1820">
    <property type="entry name" value="alpha/beta hydrolase"/>
    <property type="match status" value="1"/>
</dbReference>
<dbReference type="PANTHER" id="PTHR36837">
    <property type="entry name" value="POLY(3-HYDROXYALKANOATE) POLYMERASE SUBUNIT PHAC"/>
    <property type="match status" value="1"/>
</dbReference>
<evidence type="ECO:0000313" key="1">
    <source>
        <dbReference type="EMBL" id="CBH97458.1"/>
    </source>
</evidence>
<comment type="caution">
    <text evidence="1">The sequence shown here is derived from an EMBL/GenBank/DDBJ whole genome shotgun (WGS) entry which is preliminary data.</text>
</comment>
<dbReference type="AlphaFoldDB" id="E6PRA3"/>
<dbReference type="PANTHER" id="PTHR36837:SF2">
    <property type="entry name" value="POLY(3-HYDROXYALKANOATE) POLYMERASE SUBUNIT PHAC"/>
    <property type="match status" value="1"/>
</dbReference>
<dbReference type="GO" id="GO:0016787">
    <property type="term" value="F:hydrolase activity"/>
    <property type="evidence" value="ECO:0007669"/>
    <property type="project" value="UniProtKB-KW"/>
</dbReference>
<keyword evidence="1" id="KW-0378">Hydrolase</keyword>
<protein>
    <submittedName>
        <fullName evidence="1">Putative alpha/beta-Hydrolase</fullName>
    </submittedName>
</protein>
<proteinExistence type="predicted"/>
<sequence length="375" mass="41291">MSTPSPTAPVPNINSPFFWPMQLAASLAEQGMELAARNVKFLDEEVRLHGGIKPQLATAHTQRLKLRTLDLCDYSAPGAKGIPTLVNAPYAGHTSMIADYHEGQSLMQTLKASGVRDLFLTDWHSATLDMKDLEVDQYLGELLACVDDLGGRVNLVGLCQGGWMGAMLAARYPDKVASLVLAGSPIDTHAGKGPLVKMVKESPMGFYADLVASGGGLMLGKTMLAGWKNMHPEQHYVQEHIDLYEHIDDPVWLSKTEAFERWYENPLDLPGRWYLQVIDQLFKRNLLAKGDYVALGRKLDLKTITCPLYLLAGESDDITGHEQVFAAEHLMGTSEAHIHKRMVPGGHVGLFMGARTLKEAWPEIAAWIVQQEPPG</sequence>
<name>E6PRA3_9ZZZZ</name>
<dbReference type="Pfam" id="PF11339">
    <property type="entry name" value="DUF3141"/>
    <property type="match status" value="1"/>
</dbReference>
<dbReference type="InterPro" id="IPR024501">
    <property type="entry name" value="DUF3141"/>
</dbReference>
<organism evidence="1">
    <name type="scientific">mine drainage metagenome</name>
    <dbReference type="NCBI Taxonomy" id="410659"/>
    <lineage>
        <taxon>unclassified sequences</taxon>
        <taxon>metagenomes</taxon>
        <taxon>ecological metagenomes</taxon>
    </lineage>
</organism>
<dbReference type="SUPFAM" id="SSF53474">
    <property type="entry name" value="alpha/beta-Hydrolases"/>
    <property type="match status" value="1"/>
</dbReference>
<dbReference type="InterPro" id="IPR051321">
    <property type="entry name" value="PHA/PHB_synthase"/>
</dbReference>